<dbReference type="InterPro" id="IPR000182">
    <property type="entry name" value="GNAT_dom"/>
</dbReference>
<dbReference type="InterPro" id="IPR051531">
    <property type="entry name" value="N-acetyltransferase"/>
</dbReference>
<protein>
    <submittedName>
        <fullName evidence="2">Acetyltransferase</fullName>
    </submittedName>
</protein>
<keyword evidence="3" id="KW-1185">Reference proteome</keyword>
<reference evidence="3" key="1">
    <citation type="submission" date="2019-06" db="EMBL/GenBank/DDBJ databases">
        <title>Gordonia isolated from sludge of a wastewater treatment plant.</title>
        <authorList>
            <person name="Tamura T."/>
            <person name="Aoyama K."/>
            <person name="Kang Y."/>
            <person name="Saito S."/>
            <person name="Akiyama N."/>
            <person name="Yazawa K."/>
            <person name="Gonoi T."/>
            <person name="Mikami Y."/>
        </authorList>
    </citation>
    <scope>NUCLEOTIDE SEQUENCE [LARGE SCALE GENOMIC DNA]</scope>
    <source>
        <strain evidence="3">NBRC 107696</strain>
    </source>
</reference>
<name>A0A7I9VCY4_9ACTN</name>
<accession>A0A7I9VCY4</accession>
<dbReference type="InterPro" id="IPR016181">
    <property type="entry name" value="Acyl_CoA_acyltransferase"/>
</dbReference>
<dbReference type="AlphaFoldDB" id="A0A7I9VCY4"/>
<keyword evidence="2" id="KW-0808">Transferase</keyword>
<feature type="domain" description="N-acetyltransferase" evidence="1">
    <location>
        <begin position="8"/>
        <end position="176"/>
    </location>
</feature>
<dbReference type="PROSITE" id="PS51186">
    <property type="entry name" value="GNAT"/>
    <property type="match status" value="1"/>
</dbReference>
<dbReference type="RefSeq" id="WP_161896626.1">
    <property type="nucleotide sequence ID" value="NZ_BJOV01000005.1"/>
</dbReference>
<sequence length="196" mass="21957">MPIDSERLRLRPVSPDDVDRLLELDSDPAVMRFVSGGEPTGRSTVRDWVIPRSQAQFSACGTGLWTMTARRGGEFVGWVHLRVPRHSSARELELSYRLHRRFWGGGLAAEASAALIAVTFLTSDTERVFASTHTDHTASQRVMTKLGMRLSAGSLTHERLSPDVVDGDVEYEILRDHWLRTRGRHSARPATAIRRA</sequence>
<dbReference type="PANTHER" id="PTHR43792:SF1">
    <property type="entry name" value="N-ACETYLTRANSFERASE DOMAIN-CONTAINING PROTEIN"/>
    <property type="match status" value="1"/>
</dbReference>
<evidence type="ECO:0000313" key="3">
    <source>
        <dbReference type="Proteomes" id="UP000444960"/>
    </source>
</evidence>
<dbReference type="EMBL" id="BJOV01000005">
    <property type="protein sequence ID" value="GEE03062.1"/>
    <property type="molecule type" value="Genomic_DNA"/>
</dbReference>
<dbReference type="Pfam" id="PF13302">
    <property type="entry name" value="Acetyltransf_3"/>
    <property type="match status" value="1"/>
</dbReference>
<gene>
    <name evidence="2" type="ORF">nbrc107696_35080</name>
</gene>
<dbReference type="SUPFAM" id="SSF55729">
    <property type="entry name" value="Acyl-CoA N-acyltransferases (Nat)"/>
    <property type="match status" value="1"/>
</dbReference>
<evidence type="ECO:0000259" key="1">
    <source>
        <dbReference type="PROSITE" id="PS51186"/>
    </source>
</evidence>
<dbReference type="Gene3D" id="3.40.630.30">
    <property type="match status" value="1"/>
</dbReference>
<dbReference type="GO" id="GO:0016747">
    <property type="term" value="F:acyltransferase activity, transferring groups other than amino-acyl groups"/>
    <property type="evidence" value="ECO:0007669"/>
    <property type="project" value="InterPro"/>
</dbReference>
<organism evidence="2 3">
    <name type="scientific">Gordonia spumicola</name>
    <dbReference type="NCBI Taxonomy" id="589161"/>
    <lineage>
        <taxon>Bacteria</taxon>
        <taxon>Bacillati</taxon>
        <taxon>Actinomycetota</taxon>
        <taxon>Actinomycetes</taxon>
        <taxon>Mycobacteriales</taxon>
        <taxon>Gordoniaceae</taxon>
        <taxon>Gordonia</taxon>
    </lineage>
</organism>
<comment type="caution">
    <text evidence="2">The sequence shown here is derived from an EMBL/GenBank/DDBJ whole genome shotgun (WGS) entry which is preliminary data.</text>
</comment>
<dbReference type="PANTHER" id="PTHR43792">
    <property type="entry name" value="GNAT FAMILY, PUTATIVE (AFU_ORTHOLOGUE AFUA_3G00765)-RELATED-RELATED"/>
    <property type="match status" value="1"/>
</dbReference>
<dbReference type="OrthoDB" id="3533156at2"/>
<dbReference type="Proteomes" id="UP000444960">
    <property type="component" value="Unassembled WGS sequence"/>
</dbReference>
<proteinExistence type="predicted"/>
<evidence type="ECO:0000313" key="2">
    <source>
        <dbReference type="EMBL" id="GEE03062.1"/>
    </source>
</evidence>